<protein>
    <submittedName>
        <fullName evidence="1">Uncharacterized protein</fullName>
    </submittedName>
</protein>
<reference evidence="1" key="2">
    <citation type="journal article" date="2015" name="Fish Shellfish Immunol.">
        <title>Early steps in the European eel (Anguilla anguilla)-Vibrio vulnificus interaction in the gills: Role of the RtxA13 toxin.</title>
        <authorList>
            <person name="Callol A."/>
            <person name="Pajuelo D."/>
            <person name="Ebbesson L."/>
            <person name="Teles M."/>
            <person name="MacKenzie S."/>
            <person name="Amaro C."/>
        </authorList>
    </citation>
    <scope>NUCLEOTIDE SEQUENCE</scope>
</reference>
<dbReference type="AlphaFoldDB" id="A0A0E9Q6W8"/>
<organism evidence="1">
    <name type="scientific">Anguilla anguilla</name>
    <name type="common">European freshwater eel</name>
    <name type="synonym">Muraena anguilla</name>
    <dbReference type="NCBI Taxonomy" id="7936"/>
    <lineage>
        <taxon>Eukaryota</taxon>
        <taxon>Metazoa</taxon>
        <taxon>Chordata</taxon>
        <taxon>Craniata</taxon>
        <taxon>Vertebrata</taxon>
        <taxon>Euteleostomi</taxon>
        <taxon>Actinopterygii</taxon>
        <taxon>Neopterygii</taxon>
        <taxon>Teleostei</taxon>
        <taxon>Anguilliformes</taxon>
        <taxon>Anguillidae</taxon>
        <taxon>Anguilla</taxon>
    </lineage>
</organism>
<sequence length="38" mass="4723">MTQCVWDYLDREKPKMQPTFKTQLWRCLYLYKYPCGTS</sequence>
<dbReference type="EMBL" id="GBXM01095936">
    <property type="protein sequence ID" value="JAH12641.1"/>
    <property type="molecule type" value="Transcribed_RNA"/>
</dbReference>
<reference evidence="1" key="1">
    <citation type="submission" date="2014-11" db="EMBL/GenBank/DDBJ databases">
        <authorList>
            <person name="Amaro Gonzalez C."/>
        </authorList>
    </citation>
    <scope>NUCLEOTIDE SEQUENCE</scope>
</reference>
<proteinExistence type="predicted"/>
<accession>A0A0E9Q6W8</accession>
<evidence type="ECO:0000313" key="1">
    <source>
        <dbReference type="EMBL" id="JAH12641.1"/>
    </source>
</evidence>
<name>A0A0E9Q6W8_ANGAN</name>